<keyword evidence="6" id="KW-1185">Reference proteome</keyword>
<dbReference type="Pfam" id="PF08423">
    <property type="entry name" value="Rad51"/>
    <property type="match status" value="1"/>
</dbReference>
<dbReference type="GeneID" id="63799260"/>
<evidence type="ECO:0000256" key="3">
    <source>
        <dbReference type="SAM" id="MobiDB-lite"/>
    </source>
</evidence>
<dbReference type="GO" id="GO:0003697">
    <property type="term" value="F:single-stranded DNA binding"/>
    <property type="evidence" value="ECO:0007669"/>
    <property type="project" value="TreeGrafter"/>
</dbReference>
<evidence type="ECO:0000313" key="5">
    <source>
        <dbReference type="EMBL" id="RAO74034.1"/>
    </source>
</evidence>
<reference evidence="5 6" key="1">
    <citation type="journal article" date="2017" name="Biotechnol. Biofuels">
        <title>Differential beta-glucosidase expression as a function of carbon source availability in Talaromyces amestolkiae: a genomic and proteomic approach.</title>
        <authorList>
            <person name="de Eugenio L.I."/>
            <person name="Mendez-Liter J.A."/>
            <person name="Nieto-Dominguez M."/>
            <person name="Alonso L."/>
            <person name="Gil-Munoz J."/>
            <person name="Barriuso J."/>
            <person name="Prieto A."/>
            <person name="Martinez M.J."/>
        </authorList>
    </citation>
    <scope>NUCLEOTIDE SEQUENCE [LARGE SCALE GENOMIC DNA]</scope>
    <source>
        <strain evidence="5 6">CIB</strain>
    </source>
</reference>
<protein>
    <recommendedName>
        <fullName evidence="4">RecA family profile 1 domain-containing protein</fullName>
    </recommendedName>
</protein>
<dbReference type="SUPFAM" id="SSF52540">
    <property type="entry name" value="P-loop containing nucleoside triphosphate hydrolases"/>
    <property type="match status" value="1"/>
</dbReference>
<feature type="region of interest" description="Disordered" evidence="3">
    <location>
        <begin position="317"/>
        <end position="344"/>
    </location>
</feature>
<accession>A0A364LDY8</accession>
<dbReference type="GO" id="GO:0061982">
    <property type="term" value="P:meiosis I cell cycle process"/>
    <property type="evidence" value="ECO:0007669"/>
    <property type="project" value="UniProtKB-ARBA"/>
</dbReference>
<dbReference type="PANTHER" id="PTHR22942">
    <property type="entry name" value="RECA/RAD51/RADA DNA STRAND-PAIRING FAMILY MEMBER"/>
    <property type="match status" value="1"/>
</dbReference>
<keyword evidence="2" id="KW-0067">ATP-binding</keyword>
<dbReference type="GO" id="GO:0000730">
    <property type="term" value="P:DNA recombinase assembly"/>
    <property type="evidence" value="ECO:0007669"/>
    <property type="project" value="TreeGrafter"/>
</dbReference>
<dbReference type="InterPro" id="IPR027417">
    <property type="entry name" value="P-loop_NTPase"/>
</dbReference>
<feature type="domain" description="RecA family profile 1" evidence="4">
    <location>
        <begin position="98"/>
        <end position="277"/>
    </location>
</feature>
<dbReference type="OrthoDB" id="1861185at2759"/>
<gene>
    <name evidence="5" type="ORF">BHQ10_010046</name>
</gene>
<dbReference type="GO" id="GO:0003690">
    <property type="term" value="F:double-stranded DNA binding"/>
    <property type="evidence" value="ECO:0007669"/>
    <property type="project" value="TreeGrafter"/>
</dbReference>
<dbReference type="RefSeq" id="XP_040738548.1">
    <property type="nucleotide sequence ID" value="XM_040872633.1"/>
</dbReference>
<feature type="region of interest" description="Disordered" evidence="3">
    <location>
        <begin position="446"/>
        <end position="481"/>
    </location>
</feature>
<evidence type="ECO:0000256" key="2">
    <source>
        <dbReference type="ARBA" id="ARBA00022840"/>
    </source>
</evidence>
<dbReference type="Proteomes" id="UP000249363">
    <property type="component" value="Unassembled WGS sequence"/>
</dbReference>
<dbReference type="GO" id="GO:0006312">
    <property type="term" value="P:mitotic recombination"/>
    <property type="evidence" value="ECO:0007669"/>
    <property type="project" value="TreeGrafter"/>
</dbReference>
<keyword evidence="1" id="KW-0547">Nucleotide-binding</keyword>
<feature type="compositionally biased region" description="Low complexity" evidence="3">
    <location>
        <begin position="333"/>
        <end position="344"/>
    </location>
</feature>
<dbReference type="GO" id="GO:0042148">
    <property type="term" value="P:DNA strand invasion"/>
    <property type="evidence" value="ECO:0007669"/>
    <property type="project" value="TreeGrafter"/>
</dbReference>
<proteinExistence type="predicted"/>
<dbReference type="GO" id="GO:0140664">
    <property type="term" value="F:ATP-dependent DNA damage sensor activity"/>
    <property type="evidence" value="ECO:0007669"/>
    <property type="project" value="InterPro"/>
</dbReference>
<evidence type="ECO:0000256" key="1">
    <source>
        <dbReference type="ARBA" id="ARBA00022741"/>
    </source>
</evidence>
<comment type="caution">
    <text evidence="5">The sequence shown here is derived from an EMBL/GenBank/DDBJ whole genome shotgun (WGS) entry which is preliminary data.</text>
</comment>
<dbReference type="PANTHER" id="PTHR22942:SF66">
    <property type="entry name" value="RE19845P"/>
    <property type="match status" value="1"/>
</dbReference>
<dbReference type="Gene3D" id="3.40.50.300">
    <property type="entry name" value="P-loop containing nucleotide triphosphate hydrolases"/>
    <property type="match status" value="1"/>
</dbReference>
<sequence>MDLLTILPTFNTKPYTHILPPLERRHITTVDLITLDYLEIAKRAHVPPADVRRLCADVVAGLHADLGFGASEGKYNNNENSEDVVESEDGGRILNLSRWDTISTLDPVLDDLLGGGIPTGYLTEVTGESGSGKTQFLLNLLLAAQLASPKGLGRKAIYISTEAPLSTPRLSQILRSHPYLANLPTAEKPSLANVLSITAIDLETQDHILNYQLPVAIQRYNVGLVVIDSIAANYRAEHASNSMQGLSARSGELAKLGHMLRNLAVREDVAIVVANQVSDRFDGMADAPIQHSYGRFPRSSQTPLLNRHTKLAAMMDANDHTPSSSPALPPSSIPSSPSASQQLPADDDAFDGAYIIGHPVRNETLSLSHQQKFFTGWGDEADINESQKTPALGFVWSTQIACRIALKKEEEIDISRAAAVVQPFQTPFRNGIGTTQMDIKTAKEVSIQSSPVPPSSIPIPSQTDTANHDSTPTKPSITTTTTTTTTTTIITNATTATTRPIERVTKRRLKLVFAPWTSGIVNDESQRNTRNDNELEFEIWKGGLRSILSSDLTHP</sequence>
<dbReference type="InterPro" id="IPR013632">
    <property type="entry name" value="Rad51_C"/>
</dbReference>
<evidence type="ECO:0000313" key="6">
    <source>
        <dbReference type="Proteomes" id="UP000249363"/>
    </source>
</evidence>
<organism evidence="5 6">
    <name type="scientific">Talaromyces amestolkiae</name>
    <dbReference type="NCBI Taxonomy" id="1196081"/>
    <lineage>
        <taxon>Eukaryota</taxon>
        <taxon>Fungi</taxon>
        <taxon>Dikarya</taxon>
        <taxon>Ascomycota</taxon>
        <taxon>Pezizomycotina</taxon>
        <taxon>Eurotiomycetes</taxon>
        <taxon>Eurotiomycetidae</taxon>
        <taxon>Eurotiales</taxon>
        <taxon>Trichocomaceae</taxon>
        <taxon>Talaromyces</taxon>
        <taxon>Talaromyces sect. Talaromyces</taxon>
    </lineage>
</organism>
<dbReference type="GO" id="GO:0005524">
    <property type="term" value="F:ATP binding"/>
    <property type="evidence" value="ECO:0007669"/>
    <property type="project" value="UniProtKB-KW"/>
</dbReference>
<feature type="compositionally biased region" description="Polar residues" evidence="3">
    <location>
        <begin position="463"/>
        <end position="476"/>
    </location>
</feature>
<dbReference type="STRING" id="1196081.A0A364LDY8"/>
<dbReference type="EMBL" id="MIKG01000028">
    <property type="protein sequence ID" value="RAO74034.1"/>
    <property type="molecule type" value="Genomic_DNA"/>
</dbReference>
<dbReference type="PROSITE" id="PS50162">
    <property type="entry name" value="RECA_2"/>
    <property type="match status" value="1"/>
</dbReference>
<dbReference type="GO" id="GO:0000150">
    <property type="term" value="F:DNA strand exchange activity"/>
    <property type="evidence" value="ECO:0007669"/>
    <property type="project" value="TreeGrafter"/>
</dbReference>
<name>A0A364LDY8_TALAM</name>
<dbReference type="AlphaFoldDB" id="A0A364LDY8"/>
<evidence type="ECO:0000259" key="4">
    <source>
        <dbReference type="PROSITE" id="PS50162"/>
    </source>
</evidence>
<dbReference type="InterPro" id="IPR020588">
    <property type="entry name" value="RecA_ATP-bd"/>
</dbReference>